<evidence type="ECO:0000313" key="2">
    <source>
        <dbReference type="Proteomes" id="UP000187455"/>
    </source>
</evidence>
<organism evidence="1 2">
    <name type="scientific">Smittium mucronatum</name>
    <dbReference type="NCBI Taxonomy" id="133383"/>
    <lineage>
        <taxon>Eukaryota</taxon>
        <taxon>Fungi</taxon>
        <taxon>Fungi incertae sedis</taxon>
        <taxon>Zoopagomycota</taxon>
        <taxon>Kickxellomycotina</taxon>
        <taxon>Harpellomycetes</taxon>
        <taxon>Harpellales</taxon>
        <taxon>Legeriomycetaceae</taxon>
        <taxon>Smittium</taxon>
    </lineage>
</organism>
<name>A0A1R0H5M6_9FUNG</name>
<dbReference type="Proteomes" id="UP000187455">
    <property type="component" value="Unassembled WGS sequence"/>
</dbReference>
<keyword evidence="2" id="KW-1185">Reference proteome</keyword>
<gene>
    <name evidence="1" type="ORF">AYI68_g1416</name>
</gene>
<accession>A0A1R0H5M6</accession>
<dbReference type="EMBL" id="LSSL01000502">
    <property type="protein sequence ID" value="OLY84423.1"/>
    <property type="molecule type" value="Genomic_DNA"/>
</dbReference>
<evidence type="ECO:0000313" key="1">
    <source>
        <dbReference type="EMBL" id="OLY84423.1"/>
    </source>
</evidence>
<dbReference type="AlphaFoldDB" id="A0A1R0H5M6"/>
<protein>
    <submittedName>
        <fullName evidence="1">Uncharacterized protein</fullName>
    </submittedName>
</protein>
<reference evidence="1 2" key="1">
    <citation type="journal article" date="2016" name="Mol. Biol. Evol.">
        <title>Genome-Wide Survey of Gut Fungi (Harpellales) Reveals the First Horizontally Transferred Ubiquitin Gene from a Mosquito Host.</title>
        <authorList>
            <person name="Wang Y."/>
            <person name="White M.M."/>
            <person name="Kvist S."/>
            <person name="Moncalvo J.M."/>
        </authorList>
    </citation>
    <scope>NUCLEOTIDE SEQUENCE [LARGE SCALE GENOMIC DNA]</scope>
    <source>
        <strain evidence="1 2">ALG-7-W6</strain>
    </source>
</reference>
<proteinExistence type="predicted"/>
<comment type="caution">
    <text evidence="1">The sequence shown here is derived from an EMBL/GenBank/DDBJ whole genome shotgun (WGS) entry which is preliminary data.</text>
</comment>
<sequence>MMKDTSKDKIYYSTIPKYDYEKAVLDSEYHFKDVLETETNLVYAYFRIILFLEWENFEALKNMGSKNQLPSYRDIICSCREIIKGWKWPHMYL</sequence>